<feature type="signal peptide" evidence="3">
    <location>
        <begin position="1"/>
        <end position="24"/>
    </location>
</feature>
<dbReference type="AlphaFoldDB" id="A0A368DSB7"/>
<dbReference type="Pfam" id="PF11233">
    <property type="entry name" value="DUF3035"/>
    <property type="match status" value="1"/>
</dbReference>
<feature type="coiled-coil region" evidence="1">
    <location>
        <begin position="128"/>
        <end position="155"/>
    </location>
</feature>
<evidence type="ECO:0000256" key="1">
    <source>
        <dbReference type="SAM" id="Coils"/>
    </source>
</evidence>
<feature type="region of interest" description="Disordered" evidence="2">
    <location>
        <begin position="214"/>
        <end position="242"/>
    </location>
</feature>
<name>A0A368DSB7_9PROT</name>
<sequence length="261" mass="29173">MSLAKYSRIFFVCLLILPSCGSSLKEFVSSSTTGSAFQAGPPDEFLTVTKKPLIMPPDYLLRPPSDEDPAFLINTREEAKLLVLGEEAPSSISRAEEDILLMANSKSANPNIKKELYAEEGAIKDENLTEYLARLKDENAQVLDTEEEFKRLNKREIIDNKTMAENEEKNSIKVEALSLNRLMLKNLQETDDISDKSKINYELSIDDIIDLDGKENSKSDSETEFESSVDTTKRDEIPPVDRMPTVFKGLMGGITSGFGLF</sequence>
<protein>
    <submittedName>
        <fullName evidence="4">DUF3035 domain-containing protein</fullName>
    </submittedName>
</protein>
<accession>A0A368DSB7</accession>
<evidence type="ECO:0000313" key="4">
    <source>
        <dbReference type="EMBL" id="RCL74101.1"/>
    </source>
</evidence>
<keyword evidence="1" id="KW-0175">Coiled coil</keyword>
<reference evidence="4 5" key="1">
    <citation type="journal article" date="2018" name="Microbiome">
        <title>Fine metagenomic profile of the Mediterranean stratified and mixed water columns revealed by assembly and recruitment.</title>
        <authorList>
            <person name="Haro-Moreno J.M."/>
            <person name="Lopez-Perez M."/>
            <person name="De La Torre J.R."/>
            <person name="Picazo A."/>
            <person name="Camacho A."/>
            <person name="Rodriguez-Valera F."/>
        </authorList>
    </citation>
    <scope>NUCLEOTIDE SEQUENCE [LARGE SCALE GENOMIC DNA]</scope>
    <source>
        <strain evidence="4">MED-G57</strain>
    </source>
</reference>
<dbReference type="InterPro" id="IPR021395">
    <property type="entry name" value="DUF3035"/>
</dbReference>
<comment type="caution">
    <text evidence="4">The sequence shown here is derived from an EMBL/GenBank/DDBJ whole genome shotgun (WGS) entry which is preliminary data.</text>
</comment>
<evidence type="ECO:0000256" key="2">
    <source>
        <dbReference type="SAM" id="MobiDB-lite"/>
    </source>
</evidence>
<feature type="chain" id="PRO_5016795063" evidence="3">
    <location>
        <begin position="25"/>
        <end position="261"/>
    </location>
</feature>
<keyword evidence="3" id="KW-0732">Signal</keyword>
<proteinExistence type="predicted"/>
<organism evidence="4 5">
    <name type="scientific">PS1 clade bacterium</name>
    <dbReference type="NCBI Taxonomy" id="2175152"/>
    <lineage>
        <taxon>Bacteria</taxon>
        <taxon>Pseudomonadati</taxon>
        <taxon>Pseudomonadota</taxon>
        <taxon>Alphaproteobacteria</taxon>
        <taxon>PS1 clade</taxon>
    </lineage>
</organism>
<dbReference type="Proteomes" id="UP000253570">
    <property type="component" value="Unassembled WGS sequence"/>
</dbReference>
<evidence type="ECO:0000313" key="5">
    <source>
        <dbReference type="Proteomes" id="UP000253570"/>
    </source>
</evidence>
<evidence type="ECO:0000256" key="3">
    <source>
        <dbReference type="SAM" id="SignalP"/>
    </source>
</evidence>
<dbReference type="EMBL" id="QOQD01000003">
    <property type="protein sequence ID" value="RCL74101.1"/>
    <property type="molecule type" value="Genomic_DNA"/>
</dbReference>
<gene>
    <name evidence="4" type="ORF">DBW71_01500</name>
</gene>